<organism evidence="1 2">
    <name type="scientific">SAR324 cluster bacterium</name>
    <dbReference type="NCBI Taxonomy" id="2024889"/>
    <lineage>
        <taxon>Bacteria</taxon>
        <taxon>Deltaproteobacteria</taxon>
        <taxon>SAR324 cluster</taxon>
    </lineage>
</organism>
<proteinExistence type="predicted"/>
<dbReference type="Proteomes" id="UP000524246">
    <property type="component" value="Unassembled WGS sequence"/>
</dbReference>
<accession>A0A7X9IKV5</accession>
<protein>
    <submittedName>
        <fullName evidence="1">Uncharacterized protein</fullName>
    </submittedName>
</protein>
<sequence>YGIRITPVGVLRPGHGYSLDCERKLFESDAIVVVPTAAHAIKDLLRADNLSRGNKKIPDYWKMKRIMSAHHGAIEYLMGQKNGKNGSK</sequence>
<dbReference type="EMBL" id="JAAZON010000483">
    <property type="protein sequence ID" value="NMC63612.1"/>
    <property type="molecule type" value="Genomic_DNA"/>
</dbReference>
<evidence type="ECO:0000313" key="1">
    <source>
        <dbReference type="EMBL" id="NMC63612.1"/>
    </source>
</evidence>
<name>A0A7X9IKV5_9DELT</name>
<evidence type="ECO:0000313" key="2">
    <source>
        <dbReference type="Proteomes" id="UP000524246"/>
    </source>
</evidence>
<feature type="non-terminal residue" evidence="1">
    <location>
        <position position="1"/>
    </location>
</feature>
<gene>
    <name evidence="1" type="ORF">GYA55_10660</name>
</gene>
<reference evidence="1 2" key="1">
    <citation type="journal article" date="2020" name="Biotechnol. Biofuels">
        <title>New insights from the biogas microbiome by comprehensive genome-resolved metagenomics of nearly 1600 species originating from multiple anaerobic digesters.</title>
        <authorList>
            <person name="Campanaro S."/>
            <person name="Treu L."/>
            <person name="Rodriguez-R L.M."/>
            <person name="Kovalovszki A."/>
            <person name="Ziels R.M."/>
            <person name="Maus I."/>
            <person name="Zhu X."/>
            <person name="Kougias P.G."/>
            <person name="Basile A."/>
            <person name="Luo G."/>
            <person name="Schluter A."/>
            <person name="Konstantinidis K.T."/>
            <person name="Angelidaki I."/>
        </authorList>
    </citation>
    <scope>NUCLEOTIDE SEQUENCE [LARGE SCALE GENOMIC DNA]</scope>
    <source>
        <strain evidence="1">AS27yjCOA_65</strain>
    </source>
</reference>
<comment type="caution">
    <text evidence="1">The sequence shown here is derived from an EMBL/GenBank/DDBJ whole genome shotgun (WGS) entry which is preliminary data.</text>
</comment>
<dbReference type="AlphaFoldDB" id="A0A7X9IKV5"/>